<accession>A0AAW3WYZ4</accession>
<evidence type="ECO:0008006" key="4">
    <source>
        <dbReference type="Google" id="ProtNLM"/>
    </source>
</evidence>
<reference evidence="2 3" key="1">
    <citation type="submission" date="2020-08" db="EMBL/GenBank/DDBJ databases">
        <title>Genome public.</title>
        <authorList>
            <person name="Liu C."/>
            <person name="Sun Q."/>
        </authorList>
    </citation>
    <scope>NUCLEOTIDE SEQUENCE [LARGE SCALE GENOMIC DNA]</scope>
    <source>
        <strain evidence="2 3">BX14</strain>
    </source>
</reference>
<organism evidence="2 3">
    <name type="scientific">Clostridium segne</name>
    <dbReference type="NCBI Taxonomy" id="2763038"/>
    <lineage>
        <taxon>Bacteria</taxon>
        <taxon>Bacillati</taxon>
        <taxon>Bacillota</taxon>
        <taxon>Clostridia</taxon>
        <taxon>Eubacteriales</taxon>
        <taxon>Clostridiaceae</taxon>
        <taxon>Clostridium</taxon>
    </lineage>
</organism>
<dbReference type="Proteomes" id="UP000653904">
    <property type="component" value="Unassembled WGS sequence"/>
</dbReference>
<keyword evidence="1" id="KW-1133">Transmembrane helix</keyword>
<evidence type="ECO:0000313" key="2">
    <source>
        <dbReference type="EMBL" id="MBC5656058.1"/>
    </source>
</evidence>
<keyword evidence="3" id="KW-1185">Reference proteome</keyword>
<keyword evidence="1" id="KW-0812">Transmembrane</keyword>
<dbReference type="RefSeq" id="WP_182457226.1">
    <property type="nucleotide sequence ID" value="NZ_JACOOW010000004.1"/>
</dbReference>
<dbReference type="EMBL" id="JACOOW010000004">
    <property type="protein sequence ID" value="MBC5656058.1"/>
    <property type="molecule type" value="Genomic_DNA"/>
</dbReference>
<evidence type="ECO:0000256" key="1">
    <source>
        <dbReference type="SAM" id="Phobius"/>
    </source>
</evidence>
<keyword evidence="1" id="KW-0472">Membrane</keyword>
<proteinExistence type="predicted"/>
<name>A0AAW3WYZ4_9CLOT</name>
<feature type="transmembrane region" description="Helical" evidence="1">
    <location>
        <begin position="15"/>
        <end position="33"/>
    </location>
</feature>
<feature type="transmembrane region" description="Helical" evidence="1">
    <location>
        <begin position="111"/>
        <end position="128"/>
    </location>
</feature>
<protein>
    <recommendedName>
        <fullName evidence="4">O-antigen ligase domain-containing protein</fullName>
    </recommendedName>
</protein>
<gene>
    <name evidence="2" type="ORF">H8S19_03055</name>
</gene>
<feature type="transmembrane region" description="Helical" evidence="1">
    <location>
        <begin position="279"/>
        <end position="298"/>
    </location>
</feature>
<feature type="transmembrane region" description="Helical" evidence="1">
    <location>
        <begin position="185"/>
        <end position="205"/>
    </location>
</feature>
<feature type="transmembrane region" description="Helical" evidence="1">
    <location>
        <begin position="45"/>
        <end position="65"/>
    </location>
</feature>
<comment type="caution">
    <text evidence="2">The sequence shown here is derived from an EMBL/GenBank/DDBJ whole genome shotgun (WGS) entry which is preliminary data.</text>
</comment>
<feature type="transmembrane region" description="Helical" evidence="1">
    <location>
        <begin position="140"/>
        <end position="173"/>
    </location>
</feature>
<evidence type="ECO:0000313" key="3">
    <source>
        <dbReference type="Proteomes" id="UP000653904"/>
    </source>
</evidence>
<dbReference type="AlphaFoldDB" id="A0AAW3WYZ4"/>
<sequence>MRRRPERLLQLKTESLFYVFLASVLMINAYYGIRLGRGEFFKYTCFWIFNACAIWSFCYLAEYGGKAFLTGINRVVKVNIGVQLLIYLSGHGRIFREYWGAIRYQGTFNDPNQLAFFLFMMILLLYLYRCRFGDRSFPVFYVLVLPVIAASKSTGILLGFFVFTILAVLYGLYQIGCKKGVSVKVWILGICMGVLIFGLFLWWIWPAADFDVKTVDYNMLTRIQEKIWKVAHGGLLGLFLDRGMEKLVLYPQYLLYGAGEGSFDRFTLASQVNEIHCCLFSVMFCYGLIPTSCLLVWLGRKLRRIDAAMTCAVIGLLAESFFLVNYRQPMFWMILLYGSVAGGCRGGDV</sequence>